<dbReference type="InterPro" id="IPR032816">
    <property type="entry name" value="VTT_dom"/>
</dbReference>
<evidence type="ECO:0000256" key="6">
    <source>
        <dbReference type="RuleBase" id="RU366058"/>
    </source>
</evidence>
<organism evidence="8 9">
    <name type="scientific">Sulfurospirillum tamanense</name>
    <dbReference type="NCBI Taxonomy" id="2813362"/>
    <lineage>
        <taxon>Bacteria</taxon>
        <taxon>Pseudomonadati</taxon>
        <taxon>Campylobacterota</taxon>
        <taxon>Epsilonproteobacteria</taxon>
        <taxon>Campylobacterales</taxon>
        <taxon>Sulfurospirillaceae</taxon>
        <taxon>Sulfurospirillum</taxon>
    </lineage>
</organism>
<reference evidence="8 9" key="3">
    <citation type="submission" date="2021-02" db="EMBL/GenBank/DDBJ databases">
        <authorList>
            <person name="Merkel A.Y."/>
        </authorList>
    </citation>
    <scope>NUCLEOTIDE SEQUENCE [LARGE SCALE GENOMIC DNA]</scope>
    <source>
        <strain evidence="8 9">T05b</strain>
    </source>
</reference>
<evidence type="ECO:0000259" key="7">
    <source>
        <dbReference type="Pfam" id="PF09335"/>
    </source>
</evidence>
<reference evidence="8 9" key="2">
    <citation type="submission" date="2021-02" db="EMBL/GenBank/DDBJ databases">
        <title>Sulfurospirillum tamanensis sp. nov.</title>
        <authorList>
            <person name="Frolova A."/>
            <person name="Merkel A."/>
            <person name="Slobodkin A."/>
        </authorList>
    </citation>
    <scope>NUCLEOTIDE SEQUENCE [LARGE SCALE GENOMIC DNA]</scope>
    <source>
        <strain evidence="8 9">T05b</strain>
    </source>
</reference>
<dbReference type="EMBL" id="JAFHKK010000023">
    <property type="protein sequence ID" value="MBN2965060.1"/>
    <property type="molecule type" value="Genomic_DNA"/>
</dbReference>
<keyword evidence="9" id="KW-1185">Reference proteome</keyword>
<dbReference type="PANTHER" id="PTHR12677:SF59">
    <property type="entry name" value="GOLGI APPARATUS MEMBRANE PROTEIN TVP38-RELATED"/>
    <property type="match status" value="1"/>
</dbReference>
<reference evidence="9" key="1">
    <citation type="submission" date="2021-02" db="EMBL/GenBank/DDBJ databases">
        <title>Sulfurospirillum tamanensis sp. nov.</title>
        <authorList>
            <person name="Merkel A.Y."/>
        </authorList>
    </citation>
    <scope>NUCLEOTIDE SEQUENCE [LARGE SCALE GENOMIC DNA]</scope>
    <source>
        <strain evidence="9">T05b</strain>
    </source>
</reference>
<feature type="transmembrane region" description="Helical" evidence="6">
    <location>
        <begin position="46"/>
        <end position="66"/>
    </location>
</feature>
<gene>
    <name evidence="8" type="ORF">JWV37_09730</name>
</gene>
<protein>
    <recommendedName>
        <fullName evidence="6">TVP38/TMEM64 family membrane protein</fullName>
    </recommendedName>
</protein>
<keyword evidence="5 6" id="KW-0472">Membrane</keyword>
<evidence type="ECO:0000313" key="9">
    <source>
        <dbReference type="Proteomes" id="UP000703590"/>
    </source>
</evidence>
<dbReference type="Pfam" id="PF09335">
    <property type="entry name" value="VTT_dom"/>
    <property type="match status" value="1"/>
</dbReference>
<evidence type="ECO:0000256" key="1">
    <source>
        <dbReference type="ARBA" id="ARBA00004651"/>
    </source>
</evidence>
<dbReference type="Proteomes" id="UP000703590">
    <property type="component" value="Unassembled WGS sequence"/>
</dbReference>
<comment type="subcellular location">
    <subcellularLocation>
        <location evidence="1 6">Cell membrane</location>
        <topology evidence="1 6">Multi-pass membrane protein</topology>
    </subcellularLocation>
</comment>
<feature type="transmembrane region" description="Helical" evidence="6">
    <location>
        <begin position="199"/>
        <end position="216"/>
    </location>
</feature>
<comment type="similarity">
    <text evidence="6">Belongs to the TVP38/TMEM64 family.</text>
</comment>
<accession>A0ABS2WTY9</accession>
<feature type="domain" description="VTT" evidence="7">
    <location>
        <begin position="69"/>
        <end position="184"/>
    </location>
</feature>
<evidence type="ECO:0000313" key="8">
    <source>
        <dbReference type="EMBL" id="MBN2965060.1"/>
    </source>
</evidence>
<evidence type="ECO:0000256" key="5">
    <source>
        <dbReference type="ARBA" id="ARBA00023136"/>
    </source>
</evidence>
<feature type="transmembrane region" description="Helical" evidence="6">
    <location>
        <begin position="132"/>
        <end position="153"/>
    </location>
</feature>
<dbReference type="PANTHER" id="PTHR12677">
    <property type="entry name" value="GOLGI APPARATUS MEMBRANE PROTEIN TVP38-RELATED"/>
    <property type="match status" value="1"/>
</dbReference>
<keyword evidence="2 6" id="KW-1003">Cell membrane</keyword>
<dbReference type="InterPro" id="IPR015414">
    <property type="entry name" value="TMEM64"/>
</dbReference>
<feature type="transmembrane region" description="Helical" evidence="6">
    <location>
        <begin position="160"/>
        <end position="179"/>
    </location>
</feature>
<evidence type="ECO:0000256" key="2">
    <source>
        <dbReference type="ARBA" id="ARBA00022475"/>
    </source>
</evidence>
<keyword evidence="3 6" id="KW-0812">Transmembrane</keyword>
<keyword evidence="4 6" id="KW-1133">Transmembrane helix</keyword>
<comment type="caution">
    <text evidence="8">The sequence shown here is derived from an EMBL/GenBank/DDBJ whole genome shotgun (WGS) entry which is preliminary data.</text>
</comment>
<evidence type="ECO:0000256" key="3">
    <source>
        <dbReference type="ARBA" id="ARBA00022692"/>
    </source>
</evidence>
<proteinExistence type="inferred from homology"/>
<name>A0ABS2WTY9_9BACT</name>
<feature type="transmembrane region" description="Helical" evidence="6">
    <location>
        <begin position="78"/>
        <end position="103"/>
    </location>
</feature>
<sequence>MKKKLLLLALVVGLVVLVNILGLDAYVSFEMLKAKRETLLLFVQEHYFLSALGLVALYALSVALMFPIATVLSLAAGFMFGAFFGLIFAVLGATLGAVASFYVARFVLGESLQAKYANELAKFNTELERDGYSYLFALRLIPVFPFFLVNLFCGLTRIDIKTFFITTFIGIIPGGFAYTYAGSQLSRIDHLGDIFTKEMALVLVLFGLLALLPVAVKKIKALRAKSST</sequence>
<dbReference type="RefSeq" id="WP_205459607.1">
    <property type="nucleotide sequence ID" value="NZ_JAFHKK010000023.1"/>
</dbReference>
<evidence type="ECO:0000256" key="4">
    <source>
        <dbReference type="ARBA" id="ARBA00022989"/>
    </source>
</evidence>